<evidence type="ECO:0000313" key="3">
    <source>
        <dbReference type="Proteomes" id="UP000198811"/>
    </source>
</evidence>
<dbReference type="Proteomes" id="UP000198811">
    <property type="component" value="Unassembled WGS sequence"/>
</dbReference>
<evidence type="ECO:0000256" key="1">
    <source>
        <dbReference type="SAM" id="Phobius"/>
    </source>
</evidence>
<keyword evidence="3" id="KW-1185">Reference proteome</keyword>
<name>A0ABY0QP91_CLOCO</name>
<comment type="caution">
    <text evidence="2">The sequence shown here is derived from an EMBL/GenBank/DDBJ whole genome shotgun (WGS) entry which is preliminary data.</text>
</comment>
<keyword evidence="1" id="KW-1133">Transmembrane helix</keyword>
<gene>
    <name evidence="2" type="ORF">SAMN05216497_1336</name>
</gene>
<sequence length="73" mass="8109">MRWNSELNKNNRYLTDKLLKGVSDTSGTAVYSEGNGIVKAALWAMSTVIIIDLVVPMDLIPILLFSNDDLILQ</sequence>
<proteinExistence type="predicted"/>
<dbReference type="RefSeq" id="WP_143012643.1">
    <property type="nucleotide sequence ID" value="NZ_FNGL01000033.1"/>
</dbReference>
<accession>A0ABY0QP91</accession>
<feature type="transmembrane region" description="Helical" evidence="1">
    <location>
        <begin position="40"/>
        <end position="65"/>
    </location>
</feature>
<dbReference type="EMBL" id="FNGL01000033">
    <property type="protein sequence ID" value="SDL42792.1"/>
    <property type="molecule type" value="Genomic_DNA"/>
</dbReference>
<reference evidence="2 3" key="1">
    <citation type="submission" date="2016-10" db="EMBL/GenBank/DDBJ databases">
        <authorList>
            <person name="Varghese N."/>
            <person name="Submissions S."/>
        </authorList>
    </citation>
    <scope>NUCLEOTIDE SEQUENCE [LARGE SCALE GENOMIC DNA]</scope>
    <source>
        <strain evidence="2 3">NLAE-zl-C224</strain>
    </source>
</reference>
<evidence type="ECO:0000313" key="2">
    <source>
        <dbReference type="EMBL" id="SDL42792.1"/>
    </source>
</evidence>
<protein>
    <submittedName>
        <fullName evidence="2">Uncharacterized protein</fullName>
    </submittedName>
</protein>
<keyword evidence="1" id="KW-0472">Membrane</keyword>
<keyword evidence="1" id="KW-0812">Transmembrane</keyword>
<organism evidence="2 3">
    <name type="scientific">Clostridium cochlearium</name>
    <dbReference type="NCBI Taxonomy" id="1494"/>
    <lineage>
        <taxon>Bacteria</taxon>
        <taxon>Bacillati</taxon>
        <taxon>Bacillota</taxon>
        <taxon>Clostridia</taxon>
        <taxon>Eubacteriales</taxon>
        <taxon>Clostridiaceae</taxon>
        <taxon>Clostridium</taxon>
    </lineage>
</organism>